<organism evidence="5 6">
    <name type="scientific">Tenggerimyces flavus</name>
    <dbReference type="NCBI Taxonomy" id="1708749"/>
    <lineage>
        <taxon>Bacteria</taxon>
        <taxon>Bacillati</taxon>
        <taxon>Actinomycetota</taxon>
        <taxon>Actinomycetes</taxon>
        <taxon>Propionibacteriales</taxon>
        <taxon>Nocardioidaceae</taxon>
        <taxon>Tenggerimyces</taxon>
    </lineage>
</organism>
<keyword evidence="6" id="KW-1185">Reference proteome</keyword>
<feature type="chain" id="PRO_5046241365" evidence="4">
    <location>
        <begin position="31"/>
        <end position="698"/>
    </location>
</feature>
<dbReference type="Proteomes" id="UP001595699">
    <property type="component" value="Unassembled WGS sequence"/>
</dbReference>
<evidence type="ECO:0000256" key="3">
    <source>
        <dbReference type="SAM" id="MobiDB-lite"/>
    </source>
</evidence>
<feature type="signal peptide" evidence="4">
    <location>
        <begin position="1"/>
        <end position="30"/>
    </location>
</feature>
<feature type="region of interest" description="Disordered" evidence="3">
    <location>
        <begin position="251"/>
        <end position="275"/>
    </location>
</feature>
<evidence type="ECO:0000313" key="6">
    <source>
        <dbReference type="Proteomes" id="UP001595699"/>
    </source>
</evidence>
<dbReference type="Pfam" id="PF00353">
    <property type="entry name" value="HemolysinCabind"/>
    <property type="match status" value="6"/>
</dbReference>
<dbReference type="PRINTS" id="PR00313">
    <property type="entry name" value="CABNDNGRPT"/>
</dbReference>
<name>A0ABV7YGK0_9ACTN</name>
<reference evidence="6" key="1">
    <citation type="journal article" date="2019" name="Int. J. Syst. Evol. Microbiol.">
        <title>The Global Catalogue of Microorganisms (GCM) 10K type strain sequencing project: providing services to taxonomists for standard genome sequencing and annotation.</title>
        <authorList>
            <consortium name="The Broad Institute Genomics Platform"/>
            <consortium name="The Broad Institute Genome Sequencing Center for Infectious Disease"/>
            <person name="Wu L."/>
            <person name="Ma J."/>
        </authorList>
    </citation>
    <scope>NUCLEOTIDE SEQUENCE [LARGE SCALE GENOMIC DNA]</scope>
    <source>
        <strain evidence="6">CGMCC 4.7241</strain>
    </source>
</reference>
<dbReference type="PROSITE" id="PS00330">
    <property type="entry name" value="HEMOLYSIN_CALCIUM"/>
    <property type="match status" value="5"/>
</dbReference>
<dbReference type="EMBL" id="JBHRZH010000022">
    <property type="protein sequence ID" value="MFC3764013.1"/>
    <property type="molecule type" value="Genomic_DNA"/>
</dbReference>
<keyword evidence="2" id="KW-0964">Secreted</keyword>
<accession>A0ABV7YGK0</accession>
<dbReference type="SUPFAM" id="SSF51120">
    <property type="entry name" value="beta-Roll"/>
    <property type="match status" value="5"/>
</dbReference>
<dbReference type="PANTHER" id="PTHR38340">
    <property type="entry name" value="S-LAYER PROTEIN"/>
    <property type="match status" value="1"/>
</dbReference>
<comment type="subcellular location">
    <subcellularLocation>
        <location evidence="1">Secreted</location>
    </subcellularLocation>
</comment>
<dbReference type="InterPro" id="IPR018511">
    <property type="entry name" value="Hemolysin-typ_Ca-bd_CS"/>
</dbReference>
<evidence type="ECO:0000256" key="4">
    <source>
        <dbReference type="SAM" id="SignalP"/>
    </source>
</evidence>
<sequence length="698" mass="70788">MPKRNLWRAVPTVAALAFSIAALGAAPAAAAGTPVQTLIADRTLYIGATNAHDLMLLRQTTTPSRVTLDMGADGVLEGNFPTSLFDDIDISLEGGTDRLLLTDVQVDVHARGGAGNDDLNGGRGADVLEGGTGRDKLAAAGDGKRDTLLGGPGEDNLYVVPLRGETVSVDGGTEVDKLIVDGHDPAEDIKVLAGTSPDRATLTHNGRIAATDIAGVERVRLHGGGGDDTLAAPKDATSIVFDFDGGPGNDLISGSPNNDLLTGGPGQDRLRGGSGNDEFSAFTGDLEVSGGLGDDTFQATYLTGVGETGTSILVDGGPGTDRYSFAGGSQRDGVSLKNGTSPGTVAVTDHDAPFSHHLAGVESGTFELGGGNDDLVATPDLALPLTVDGGSGSDNLATGAGNDTISGNRGTDQIWARGGDDSVSWAVGFETDNADGGAGNDMLTVTGSDVVDTYTVATPGNLPESVRRAEDGARITIPDFERVRLSLLEGNDQVTTSVDQEGGSSIPLEVDGGPGDDLLGGGRGADVLDGGDGADELYGQRGNDNLRGGAGDDFVYWDVDDDADVVDGGTGDDQLAAQTSYLPDDVTLGLVRGGQISLRDAGSGTQASLSGLELVSVKLLDGNDKFVASNGIRGAFDLRVDGGPGRDDLVGGDGDDLLSGGPGFDELDGRGGADTYQCAGIGDWFVEGPGDIVSDDCR</sequence>
<evidence type="ECO:0000256" key="1">
    <source>
        <dbReference type="ARBA" id="ARBA00004613"/>
    </source>
</evidence>
<evidence type="ECO:0000256" key="2">
    <source>
        <dbReference type="ARBA" id="ARBA00022525"/>
    </source>
</evidence>
<protein>
    <submittedName>
        <fullName evidence="5">Calcium-binding protein</fullName>
    </submittedName>
</protein>
<dbReference type="PANTHER" id="PTHR38340:SF1">
    <property type="entry name" value="S-LAYER PROTEIN"/>
    <property type="match status" value="1"/>
</dbReference>
<dbReference type="InterPro" id="IPR050557">
    <property type="entry name" value="RTX_toxin/Mannuronan_C5-epim"/>
</dbReference>
<dbReference type="Gene3D" id="2.160.20.160">
    <property type="match status" value="1"/>
</dbReference>
<dbReference type="InterPro" id="IPR001343">
    <property type="entry name" value="Hemolysn_Ca-bd"/>
</dbReference>
<gene>
    <name evidence="5" type="ORF">ACFOUW_24480</name>
</gene>
<keyword evidence="4" id="KW-0732">Signal</keyword>
<evidence type="ECO:0000313" key="5">
    <source>
        <dbReference type="EMBL" id="MFC3764013.1"/>
    </source>
</evidence>
<comment type="caution">
    <text evidence="5">The sequence shown here is derived from an EMBL/GenBank/DDBJ whole genome shotgun (WGS) entry which is preliminary data.</text>
</comment>
<proteinExistence type="predicted"/>
<dbReference type="RefSeq" id="WP_205116167.1">
    <property type="nucleotide sequence ID" value="NZ_JAFBCM010000001.1"/>
</dbReference>
<dbReference type="InterPro" id="IPR011049">
    <property type="entry name" value="Serralysin-like_metalloprot_C"/>
</dbReference>
<dbReference type="Gene3D" id="2.150.10.10">
    <property type="entry name" value="Serralysin-like metalloprotease, C-terminal"/>
    <property type="match status" value="3"/>
</dbReference>